<dbReference type="CDD" id="cd08411">
    <property type="entry name" value="PBP2_OxyR"/>
    <property type="match status" value="1"/>
</dbReference>
<dbReference type="PANTHER" id="PTHR30346:SF10">
    <property type="entry name" value="TRANSCRIPTIONAL REGULATOR OF OXIDATIVE STRESS OXYR"/>
    <property type="match status" value="1"/>
</dbReference>
<dbReference type="Gene3D" id="1.10.10.10">
    <property type="entry name" value="Winged helix-like DNA-binding domain superfamily/Winged helix DNA-binding domain"/>
    <property type="match status" value="1"/>
</dbReference>
<evidence type="ECO:0000256" key="2">
    <source>
        <dbReference type="ARBA" id="ARBA00023015"/>
    </source>
</evidence>
<keyword evidence="5" id="KW-1133">Transmembrane helix</keyword>
<dbReference type="SUPFAM" id="SSF46785">
    <property type="entry name" value="Winged helix' DNA-binding domain"/>
    <property type="match status" value="1"/>
</dbReference>
<dbReference type="Pfam" id="PF03466">
    <property type="entry name" value="LysR_substrate"/>
    <property type="match status" value="1"/>
</dbReference>
<keyword evidence="4" id="KW-0804">Transcription</keyword>
<dbReference type="InterPro" id="IPR036390">
    <property type="entry name" value="WH_DNA-bd_sf"/>
</dbReference>
<evidence type="ECO:0000256" key="4">
    <source>
        <dbReference type="ARBA" id="ARBA00023163"/>
    </source>
</evidence>
<dbReference type="InterPro" id="IPR005119">
    <property type="entry name" value="LysR_subst-bd"/>
</dbReference>
<dbReference type="EMBL" id="CP066681">
    <property type="protein sequence ID" value="QQG36945.1"/>
    <property type="molecule type" value="Genomic_DNA"/>
</dbReference>
<evidence type="ECO:0000256" key="1">
    <source>
        <dbReference type="ARBA" id="ARBA00009437"/>
    </source>
</evidence>
<evidence type="ECO:0000313" key="7">
    <source>
        <dbReference type="EMBL" id="QQG36945.1"/>
    </source>
</evidence>
<dbReference type="GO" id="GO:0003677">
    <property type="term" value="F:DNA binding"/>
    <property type="evidence" value="ECO:0007669"/>
    <property type="project" value="UniProtKB-KW"/>
</dbReference>
<evidence type="ECO:0000313" key="8">
    <source>
        <dbReference type="Proteomes" id="UP000595362"/>
    </source>
</evidence>
<keyword evidence="5" id="KW-0472">Membrane</keyword>
<organism evidence="7 8">
    <name type="scientific">Micavibrio aeruginosavorus</name>
    <dbReference type="NCBI Taxonomy" id="349221"/>
    <lineage>
        <taxon>Bacteria</taxon>
        <taxon>Pseudomonadati</taxon>
        <taxon>Bdellovibrionota</taxon>
        <taxon>Bdellovibrionia</taxon>
        <taxon>Bdellovibrionales</taxon>
        <taxon>Pseudobdellovibrionaceae</taxon>
        <taxon>Micavibrio</taxon>
    </lineage>
</organism>
<feature type="transmembrane region" description="Helical" evidence="5">
    <location>
        <begin position="92"/>
        <end position="113"/>
    </location>
</feature>
<gene>
    <name evidence="7" type="ORF">HYS17_04015</name>
</gene>
<proteinExistence type="inferred from homology"/>
<evidence type="ECO:0000256" key="3">
    <source>
        <dbReference type="ARBA" id="ARBA00023125"/>
    </source>
</evidence>
<evidence type="ECO:0000256" key="5">
    <source>
        <dbReference type="SAM" id="Phobius"/>
    </source>
</evidence>
<dbReference type="AlphaFoldDB" id="A0A7T5R3R6"/>
<reference evidence="7 8" key="1">
    <citation type="submission" date="2020-07" db="EMBL/GenBank/DDBJ databases">
        <title>Huge and variable diversity of episymbiotic CPR bacteria and DPANN archaea in groundwater ecosystems.</title>
        <authorList>
            <person name="He C.Y."/>
            <person name="Keren R."/>
            <person name="Whittaker M."/>
            <person name="Farag I.F."/>
            <person name="Doudna J."/>
            <person name="Cate J.H.D."/>
            <person name="Banfield J.F."/>
        </authorList>
    </citation>
    <scope>NUCLEOTIDE SEQUENCE [LARGE SCALE GENOMIC DNA]</scope>
    <source>
        <strain evidence="7">NC_groundwater_70_Ag_B-0.1um_54_66</strain>
    </source>
</reference>
<dbReference type="InterPro" id="IPR000847">
    <property type="entry name" value="LysR_HTH_N"/>
</dbReference>
<dbReference type="FunFam" id="1.10.10.10:FF:000001">
    <property type="entry name" value="LysR family transcriptional regulator"/>
    <property type="match status" value="1"/>
</dbReference>
<dbReference type="SUPFAM" id="SSF53850">
    <property type="entry name" value="Periplasmic binding protein-like II"/>
    <property type="match status" value="1"/>
</dbReference>
<comment type="similarity">
    <text evidence="1">Belongs to the LysR transcriptional regulatory family.</text>
</comment>
<dbReference type="GO" id="GO:0003700">
    <property type="term" value="F:DNA-binding transcription factor activity"/>
    <property type="evidence" value="ECO:0007669"/>
    <property type="project" value="InterPro"/>
</dbReference>
<dbReference type="InterPro" id="IPR036388">
    <property type="entry name" value="WH-like_DNA-bd_sf"/>
</dbReference>
<sequence>MQTPTIRQLEYFLAVAGHLSFHKAAQHCHVTQPALSEGLATLEDLLGEKLFIRSKRDVALTPVGESLVSPARDIITRAENLVLMARTRKEPFTGAITLGIIPTIAPYLLPALLPALQRRFPQMDLQLKEDVTARLLSALDQRKIDIALMAFPYATPGMTQIELWSEPFVIAMPGTHSAIKKPATIDDLSRHNIMLLEDGHCLRDHALVACNLQPGKQRKTFGATSLATLIQMVQHGYGSTLLPAMAANPQTLPRGVAIQRFTNPQPHRKIGLCWRQNDPREEDFRTLGKMIAETNRRR</sequence>
<protein>
    <submittedName>
        <fullName evidence="7">Hydrogen peroxide-inducible genes activator</fullName>
    </submittedName>
</protein>
<dbReference type="Gene3D" id="3.40.190.10">
    <property type="entry name" value="Periplasmic binding protein-like II"/>
    <property type="match status" value="2"/>
</dbReference>
<accession>A0A7T5R3R6</accession>
<dbReference type="Proteomes" id="UP000595362">
    <property type="component" value="Chromosome"/>
</dbReference>
<dbReference type="Pfam" id="PF00126">
    <property type="entry name" value="HTH_1"/>
    <property type="match status" value="1"/>
</dbReference>
<evidence type="ECO:0000259" key="6">
    <source>
        <dbReference type="PROSITE" id="PS50931"/>
    </source>
</evidence>
<dbReference type="PANTHER" id="PTHR30346">
    <property type="entry name" value="TRANSCRIPTIONAL DUAL REGULATOR HCAR-RELATED"/>
    <property type="match status" value="1"/>
</dbReference>
<feature type="domain" description="HTH lysR-type" evidence="6">
    <location>
        <begin position="4"/>
        <end position="61"/>
    </location>
</feature>
<dbReference type="PROSITE" id="PS50931">
    <property type="entry name" value="HTH_LYSR"/>
    <property type="match status" value="1"/>
</dbReference>
<dbReference type="PRINTS" id="PR00039">
    <property type="entry name" value="HTHLYSR"/>
</dbReference>
<keyword evidence="5" id="KW-0812">Transmembrane</keyword>
<keyword evidence="3" id="KW-0238">DNA-binding</keyword>
<dbReference type="GO" id="GO:0032993">
    <property type="term" value="C:protein-DNA complex"/>
    <property type="evidence" value="ECO:0007669"/>
    <property type="project" value="TreeGrafter"/>
</dbReference>
<name>A0A7T5R3R6_9BACT</name>
<keyword evidence="2" id="KW-0805">Transcription regulation</keyword>